<evidence type="ECO:0000256" key="4">
    <source>
        <dbReference type="ARBA" id="ARBA00022989"/>
    </source>
</evidence>
<dbReference type="Pfam" id="PF07690">
    <property type="entry name" value="MFS_1"/>
    <property type="match status" value="1"/>
</dbReference>
<dbReference type="EMBL" id="LN483142">
    <property type="protein sequence ID" value="CED83150.1"/>
    <property type="molecule type" value="Genomic_DNA"/>
</dbReference>
<feature type="transmembrane region" description="Helical" evidence="7">
    <location>
        <begin position="225"/>
        <end position="246"/>
    </location>
</feature>
<keyword evidence="2" id="KW-0813">Transport</keyword>
<dbReference type="GO" id="GO:0022857">
    <property type="term" value="F:transmembrane transporter activity"/>
    <property type="evidence" value="ECO:0007669"/>
    <property type="project" value="InterPro"/>
</dbReference>
<feature type="region of interest" description="Disordered" evidence="6">
    <location>
        <begin position="517"/>
        <end position="552"/>
    </location>
</feature>
<evidence type="ECO:0000313" key="9">
    <source>
        <dbReference type="EMBL" id="CED83150.1"/>
    </source>
</evidence>
<dbReference type="PROSITE" id="PS50850">
    <property type="entry name" value="MFS"/>
    <property type="match status" value="1"/>
</dbReference>
<dbReference type="AlphaFoldDB" id="A0A0F7SRL0"/>
<feature type="domain" description="Major facilitator superfamily (MFS) profile" evidence="8">
    <location>
        <begin position="34"/>
        <end position="510"/>
    </location>
</feature>
<feature type="transmembrane region" description="Helical" evidence="7">
    <location>
        <begin position="392"/>
        <end position="417"/>
    </location>
</feature>
<comment type="subcellular location">
    <subcellularLocation>
        <location evidence="1">Membrane</location>
        <topology evidence="1">Multi-pass membrane protein</topology>
    </subcellularLocation>
</comment>
<evidence type="ECO:0000259" key="8">
    <source>
        <dbReference type="PROSITE" id="PS50850"/>
    </source>
</evidence>
<sequence length="584" mass="62475">MTAAKASSLAEERDLESGSLKAVSGSLTASNLILIFAVSLTMILNIMNNTSINVALPSIAEELGISQADLQWPVTAYALAFGCLLLLWGKLADLYGRKYAYLGGIACFCIFNIAAALSQSLIQISIFRALQGVGAAASVPAAAGIITETFPPGTRARSLAFACFSAGAPIGSGFGSIFGGVFTQYSPASWRGVFWFTAGISVIPFALGSIFIPRIRLDPTRDKRVDWLGGLLSTSGLTLLVFALSSGPSASNGWKTPYVLATLVLSILLIGAFIAWEDLLVRSSRFSLKPLMPLEIWTRGRLAVNLAVVFVGWCAFQPMLYHATLFFQDYQGLSPILTMIRFLPTAVSGIMVCLVFTLVVPYVYGWTLLTIGSLGASFAAMCMALCRPEDPYWQWAFPAMIISVFGADFIFATSSIYVSSIAKPSEQSLAAGMLQVMMQLGVAIGLAVTGVVNDAVASKSSISLGVIPDSGNSNIPKESLLEGLQAAQWTAFAFGMIGVILTVTLLRPIRVIGVRRTSKSRSASEKPDAVEHKETSERDGEKPLHSAAESTETVVISRDEIPVLGMVLNEKEGQEVKESVYYQK</sequence>
<dbReference type="PANTHER" id="PTHR42718:SF9">
    <property type="entry name" value="MAJOR FACILITATOR SUPERFAMILY MULTIDRUG TRANSPORTER MFSC"/>
    <property type="match status" value="1"/>
</dbReference>
<dbReference type="SUPFAM" id="SSF103473">
    <property type="entry name" value="MFS general substrate transporter"/>
    <property type="match status" value="1"/>
</dbReference>
<dbReference type="Gene3D" id="1.20.1720.10">
    <property type="entry name" value="Multidrug resistance protein D"/>
    <property type="match status" value="1"/>
</dbReference>
<reference evidence="9" key="1">
    <citation type="submission" date="2014-08" db="EMBL/GenBank/DDBJ databases">
        <authorList>
            <person name="Sharma Rahul"/>
            <person name="Thines Marco"/>
        </authorList>
    </citation>
    <scope>NUCLEOTIDE SEQUENCE</scope>
</reference>
<feature type="transmembrane region" description="Helical" evidence="7">
    <location>
        <begin position="340"/>
        <end position="359"/>
    </location>
</feature>
<proteinExistence type="predicted"/>
<dbReference type="InterPro" id="IPR020846">
    <property type="entry name" value="MFS_dom"/>
</dbReference>
<protein>
    <submittedName>
        <fullName evidence="9">Predicted transporter (Major facilitator superfamily)</fullName>
    </submittedName>
</protein>
<name>A0A0F7SRL0_PHARH</name>
<evidence type="ECO:0000256" key="5">
    <source>
        <dbReference type="ARBA" id="ARBA00023136"/>
    </source>
</evidence>
<feature type="transmembrane region" description="Helical" evidence="7">
    <location>
        <begin position="159"/>
        <end position="181"/>
    </location>
</feature>
<dbReference type="InterPro" id="IPR036259">
    <property type="entry name" value="MFS_trans_sf"/>
</dbReference>
<feature type="transmembrane region" description="Helical" evidence="7">
    <location>
        <begin position="366"/>
        <end position="386"/>
    </location>
</feature>
<keyword evidence="5 7" id="KW-0472">Membrane</keyword>
<feature type="transmembrane region" description="Helical" evidence="7">
    <location>
        <begin position="129"/>
        <end position="147"/>
    </location>
</feature>
<evidence type="ECO:0000256" key="3">
    <source>
        <dbReference type="ARBA" id="ARBA00022692"/>
    </source>
</evidence>
<feature type="transmembrane region" description="Helical" evidence="7">
    <location>
        <begin position="429"/>
        <end position="452"/>
    </location>
</feature>
<dbReference type="InterPro" id="IPR011701">
    <property type="entry name" value="MFS"/>
</dbReference>
<evidence type="ECO:0000256" key="1">
    <source>
        <dbReference type="ARBA" id="ARBA00004141"/>
    </source>
</evidence>
<feature type="transmembrane region" description="Helical" evidence="7">
    <location>
        <begin position="193"/>
        <end position="213"/>
    </location>
</feature>
<keyword evidence="3 7" id="KW-0812">Transmembrane</keyword>
<keyword evidence="4 7" id="KW-1133">Transmembrane helix</keyword>
<dbReference type="PANTHER" id="PTHR42718">
    <property type="entry name" value="MAJOR FACILITATOR SUPERFAMILY MULTIDRUG TRANSPORTER MFSC"/>
    <property type="match status" value="1"/>
</dbReference>
<feature type="transmembrane region" description="Helical" evidence="7">
    <location>
        <begin position="258"/>
        <end position="281"/>
    </location>
</feature>
<dbReference type="GO" id="GO:0016020">
    <property type="term" value="C:membrane"/>
    <property type="evidence" value="ECO:0007669"/>
    <property type="project" value="UniProtKB-SubCell"/>
</dbReference>
<feature type="transmembrane region" description="Helical" evidence="7">
    <location>
        <begin position="302"/>
        <end position="320"/>
    </location>
</feature>
<evidence type="ECO:0000256" key="7">
    <source>
        <dbReference type="SAM" id="Phobius"/>
    </source>
</evidence>
<accession>A0A0F7SRL0</accession>
<feature type="transmembrane region" description="Helical" evidence="7">
    <location>
        <begin position="27"/>
        <end position="47"/>
    </location>
</feature>
<feature type="transmembrane region" description="Helical" evidence="7">
    <location>
        <begin position="70"/>
        <end position="87"/>
    </location>
</feature>
<feature type="transmembrane region" description="Helical" evidence="7">
    <location>
        <begin position="99"/>
        <end position="117"/>
    </location>
</feature>
<feature type="compositionally biased region" description="Basic and acidic residues" evidence="6">
    <location>
        <begin position="522"/>
        <end position="544"/>
    </location>
</feature>
<feature type="transmembrane region" description="Helical" evidence="7">
    <location>
        <begin position="486"/>
        <end position="506"/>
    </location>
</feature>
<dbReference type="Gene3D" id="1.20.1250.20">
    <property type="entry name" value="MFS general substrate transporter like domains"/>
    <property type="match status" value="1"/>
</dbReference>
<evidence type="ECO:0000256" key="2">
    <source>
        <dbReference type="ARBA" id="ARBA00022448"/>
    </source>
</evidence>
<evidence type="ECO:0000256" key="6">
    <source>
        <dbReference type="SAM" id="MobiDB-lite"/>
    </source>
</evidence>
<organism evidence="9">
    <name type="scientific">Phaffia rhodozyma</name>
    <name type="common">Yeast</name>
    <name type="synonym">Xanthophyllomyces dendrorhous</name>
    <dbReference type="NCBI Taxonomy" id="264483"/>
    <lineage>
        <taxon>Eukaryota</taxon>
        <taxon>Fungi</taxon>
        <taxon>Dikarya</taxon>
        <taxon>Basidiomycota</taxon>
        <taxon>Agaricomycotina</taxon>
        <taxon>Tremellomycetes</taxon>
        <taxon>Cystofilobasidiales</taxon>
        <taxon>Mrakiaceae</taxon>
        <taxon>Phaffia</taxon>
    </lineage>
</organism>